<comment type="subcellular location">
    <subcellularLocation>
        <location evidence="1 10">Cell membrane</location>
        <topology evidence="1 10">Multi-pass membrane protein</topology>
    </subcellularLocation>
</comment>
<keyword evidence="5 10" id="KW-0812">Transmembrane</keyword>
<feature type="transmembrane region" description="Helical" evidence="10">
    <location>
        <begin position="12"/>
        <end position="33"/>
    </location>
</feature>
<comment type="subunit">
    <text evidence="10">Homopentamer.</text>
</comment>
<keyword evidence="12" id="KW-1185">Reference proteome</keyword>
<dbReference type="STRING" id="266940.Krad_0090"/>
<proteinExistence type="inferred from homology"/>
<dbReference type="PRINTS" id="PR01264">
    <property type="entry name" value="MECHCHANNEL"/>
</dbReference>
<keyword evidence="4 10" id="KW-1003">Cell membrane</keyword>
<evidence type="ECO:0000256" key="5">
    <source>
        <dbReference type="ARBA" id="ARBA00022692"/>
    </source>
</evidence>
<dbReference type="HAMAP" id="MF_00115">
    <property type="entry name" value="MscL"/>
    <property type="match status" value="1"/>
</dbReference>
<dbReference type="InterPro" id="IPR001185">
    <property type="entry name" value="MS_channel"/>
</dbReference>
<evidence type="ECO:0000313" key="12">
    <source>
        <dbReference type="Proteomes" id="UP000001116"/>
    </source>
</evidence>
<accession>A6W442</accession>
<evidence type="ECO:0000313" key="11">
    <source>
        <dbReference type="EMBL" id="ABS01581.1"/>
    </source>
</evidence>
<organism evidence="11 12">
    <name type="scientific">Kineococcus radiotolerans (strain ATCC BAA-149 / DSM 14245 / SRS30216)</name>
    <dbReference type="NCBI Taxonomy" id="266940"/>
    <lineage>
        <taxon>Bacteria</taxon>
        <taxon>Bacillati</taxon>
        <taxon>Actinomycetota</taxon>
        <taxon>Actinomycetes</taxon>
        <taxon>Kineosporiales</taxon>
        <taxon>Kineosporiaceae</taxon>
        <taxon>Kineococcus</taxon>
    </lineage>
</organism>
<dbReference type="eggNOG" id="COG1970">
    <property type="taxonomic scope" value="Bacteria"/>
</dbReference>
<dbReference type="InterPro" id="IPR019823">
    <property type="entry name" value="Mechanosensitive_channel_CS"/>
</dbReference>
<name>A6W442_KINRD</name>
<evidence type="ECO:0000256" key="10">
    <source>
        <dbReference type="HAMAP-Rule" id="MF_00115"/>
    </source>
</evidence>
<evidence type="ECO:0000256" key="6">
    <source>
        <dbReference type="ARBA" id="ARBA00022989"/>
    </source>
</evidence>
<dbReference type="AlphaFoldDB" id="A6W442"/>
<evidence type="ECO:0000256" key="2">
    <source>
        <dbReference type="ARBA" id="ARBA00007254"/>
    </source>
</evidence>
<feature type="transmembrane region" description="Helical" evidence="10">
    <location>
        <begin position="82"/>
        <end position="104"/>
    </location>
</feature>
<keyword evidence="8 10" id="KW-0472">Membrane</keyword>
<keyword evidence="7 10" id="KW-0406">Ion transport</keyword>
<gene>
    <name evidence="10" type="primary">mscL</name>
    <name evidence="11" type="ordered locus">Krad_0090</name>
</gene>
<evidence type="ECO:0000256" key="1">
    <source>
        <dbReference type="ARBA" id="ARBA00004651"/>
    </source>
</evidence>
<dbReference type="EMBL" id="CP000750">
    <property type="protein sequence ID" value="ABS01581.1"/>
    <property type="molecule type" value="Genomic_DNA"/>
</dbReference>
<comment type="function">
    <text evidence="10">Channel that opens in response to stretch forces in the membrane lipid bilayer. May participate in the regulation of osmotic pressure changes within the cell.</text>
</comment>
<dbReference type="PANTHER" id="PTHR30266:SF2">
    <property type="entry name" value="LARGE-CONDUCTANCE MECHANOSENSITIVE CHANNEL"/>
    <property type="match status" value="1"/>
</dbReference>
<evidence type="ECO:0000256" key="4">
    <source>
        <dbReference type="ARBA" id="ARBA00022475"/>
    </source>
</evidence>
<dbReference type="Proteomes" id="UP000001116">
    <property type="component" value="Chromosome"/>
</dbReference>
<comment type="similarity">
    <text evidence="2 10">Belongs to the MscL family.</text>
</comment>
<evidence type="ECO:0000256" key="3">
    <source>
        <dbReference type="ARBA" id="ARBA00022448"/>
    </source>
</evidence>
<dbReference type="GO" id="GO:0005886">
    <property type="term" value="C:plasma membrane"/>
    <property type="evidence" value="ECO:0007669"/>
    <property type="project" value="UniProtKB-SubCell"/>
</dbReference>
<keyword evidence="9 10" id="KW-0407">Ion channel</keyword>
<dbReference type="InterPro" id="IPR037673">
    <property type="entry name" value="MSC/AndL"/>
</dbReference>
<dbReference type="GO" id="GO:0008381">
    <property type="term" value="F:mechanosensitive monoatomic ion channel activity"/>
    <property type="evidence" value="ECO:0007669"/>
    <property type="project" value="UniProtKB-UniRule"/>
</dbReference>
<keyword evidence="6 10" id="KW-1133">Transmembrane helix</keyword>
<dbReference type="SUPFAM" id="SSF81330">
    <property type="entry name" value="Gated mechanosensitive channel"/>
    <property type="match status" value="1"/>
</dbReference>
<evidence type="ECO:0000256" key="9">
    <source>
        <dbReference type="ARBA" id="ARBA00023303"/>
    </source>
</evidence>
<dbReference type="KEGG" id="kra:Krad_0090"/>
<dbReference type="NCBIfam" id="TIGR00220">
    <property type="entry name" value="mscL"/>
    <property type="match status" value="1"/>
</dbReference>
<dbReference type="Gene3D" id="1.10.1200.120">
    <property type="entry name" value="Large-conductance mechanosensitive channel, MscL, domain 1"/>
    <property type="match status" value="1"/>
</dbReference>
<dbReference type="PROSITE" id="PS01327">
    <property type="entry name" value="MSCL"/>
    <property type="match status" value="1"/>
</dbReference>
<keyword evidence="3 10" id="KW-0813">Transport</keyword>
<evidence type="ECO:0000256" key="8">
    <source>
        <dbReference type="ARBA" id="ARBA00023136"/>
    </source>
</evidence>
<dbReference type="Pfam" id="PF01741">
    <property type="entry name" value="MscL"/>
    <property type="match status" value="1"/>
</dbReference>
<protein>
    <recommendedName>
        <fullName evidence="10">Large-conductance mechanosensitive channel</fullName>
    </recommendedName>
</protein>
<dbReference type="InterPro" id="IPR036019">
    <property type="entry name" value="MscL_channel"/>
</dbReference>
<dbReference type="HOGENOM" id="CLU_095787_1_0_11"/>
<dbReference type="PANTHER" id="PTHR30266">
    <property type="entry name" value="MECHANOSENSITIVE CHANNEL MSCL"/>
    <property type="match status" value="1"/>
</dbReference>
<reference evidence="12" key="1">
    <citation type="journal article" date="2008" name="PLoS ONE">
        <title>Survival in nuclear waste, extreme resistance, and potential applications gleaned from the genome sequence of Kineococcus radiotolerans SRS30216.</title>
        <authorList>
            <person name="Bagwell C.E."/>
            <person name="Bhat S."/>
            <person name="Hawkins G.M."/>
            <person name="Smith B.W."/>
            <person name="Biswas T."/>
            <person name="Hoover T.R."/>
            <person name="Saunders E."/>
            <person name="Han C.S."/>
            <person name="Tsodikov O.V."/>
            <person name="Shimkets L.J."/>
        </authorList>
    </citation>
    <scope>NUCLEOTIDE SEQUENCE [LARGE SCALE GENOMIC DNA]</scope>
    <source>
        <strain evidence="12">ATCC BAA-149 / DSM 14245 / SRS30216</strain>
    </source>
</reference>
<sequence length="151" mass="15583">MKLIEGFKDFVLRGNVIDLAVAVVIGAAFTGVVTSLVQGLIDPIIAAVGGSANLDGAWVVPLRTLHEGTPQEEVVGIQVGTVVSAVVNFVIVAAVVYFGILTPVNRLLALRKKGEVAAPAAPAEDVLLLTEIRDLLARQAGGTTPPPAARD</sequence>
<evidence type="ECO:0000256" key="7">
    <source>
        <dbReference type="ARBA" id="ARBA00023065"/>
    </source>
</evidence>
<dbReference type="RefSeq" id="WP_012085598.1">
    <property type="nucleotide sequence ID" value="NC_009664.2"/>
</dbReference>